<gene>
    <name evidence="4" type="primary">cpaB</name>
    <name evidence="4" type="ORF">HLUCCX14_07710</name>
</gene>
<feature type="region of interest" description="Disordered" evidence="1">
    <location>
        <begin position="251"/>
        <end position="294"/>
    </location>
</feature>
<reference evidence="4 5" key="1">
    <citation type="submission" date="2015-09" db="EMBL/GenBank/DDBJ databases">
        <title>Identification and resolution of microdiversity through metagenomic sequencing of parallel consortia.</title>
        <authorList>
            <person name="Nelson W.C."/>
            <person name="Romine M.F."/>
            <person name="Lindemann S.R."/>
        </authorList>
    </citation>
    <scope>NUCLEOTIDE SEQUENCE [LARGE SCALE GENOMIC DNA]</scope>
    <source>
        <strain evidence="4">HL-55</strain>
    </source>
</reference>
<dbReference type="PATRIC" id="fig|1305731.5.peg.356"/>
<dbReference type="EMBL" id="LJZQ01000008">
    <property type="protein sequence ID" value="KPQ29154.1"/>
    <property type="molecule type" value="Genomic_DNA"/>
</dbReference>
<feature type="compositionally biased region" description="Polar residues" evidence="1">
    <location>
        <begin position="284"/>
        <end position="294"/>
    </location>
</feature>
<evidence type="ECO:0000313" key="5">
    <source>
        <dbReference type="Proteomes" id="UP000050416"/>
    </source>
</evidence>
<proteinExistence type="predicted"/>
<dbReference type="STRING" id="1305731.GCA_000934705_00535"/>
<dbReference type="InterPro" id="IPR031571">
    <property type="entry name" value="RcpC_dom"/>
</dbReference>
<dbReference type="AlphaFoldDB" id="A0A0N8KKV0"/>
<evidence type="ECO:0000256" key="1">
    <source>
        <dbReference type="SAM" id="MobiDB-lite"/>
    </source>
</evidence>
<keyword evidence="2" id="KW-1133">Transmembrane helix</keyword>
<keyword evidence="2" id="KW-0812">Transmembrane</keyword>
<evidence type="ECO:0000256" key="2">
    <source>
        <dbReference type="SAM" id="Phobius"/>
    </source>
</evidence>
<evidence type="ECO:0000259" key="3">
    <source>
        <dbReference type="Pfam" id="PF16976"/>
    </source>
</evidence>
<evidence type="ECO:0000313" key="4">
    <source>
        <dbReference type="EMBL" id="KPQ29154.1"/>
    </source>
</evidence>
<feature type="domain" description="Flp pilus assembly protein RcpC/CpaB" evidence="3">
    <location>
        <begin position="122"/>
        <end position="225"/>
    </location>
</feature>
<organism evidence="4 5">
    <name type="scientific">Marinobacter excellens HL-55</name>
    <dbReference type="NCBI Taxonomy" id="1305731"/>
    <lineage>
        <taxon>Bacteria</taxon>
        <taxon>Pseudomonadati</taxon>
        <taxon>Pseudomonadota</taxon>
        <taxon>Gammaproteobacteria</taxon>
        <taxon>Pseudomonadales</taxon>
        <taxon>Marinobacteraceae</taxon>
        <taxon>Marinobacter</taxon>
    </lineage>
</organism>
<keyword evidence="2" id="KW-0472">Membrane</keyword>
<dbReference type="Proteomes" id="UP000050416">
    <property type="component" value="Unassembled WGS sequence"/>
</dbReference>
<accession>A0A0N8KKV0</accession>
<feature type="transmembrane region" description="Helical" evidence="2">
    <location>
        <begin position="7"/>
        <end position="27"/>
    </location>
</feature>
<protein>
    <submittedName>
        <fullName evidence="4">Flp pilus assembly protein CpaB</fullName>
    </submittedName>
</protein>
<dbReference type="InterPro" id="IPR017592">
    <property type="entry name" value="Pilus_assmbl_Flp-typ_CpaB"/>
</dbReference>
<dbReference type="Pfam" id="PF16976">
    <property type="entry name" value="RcpC"/>
    <property type="match status" value="1"/>
</dbReference>
<name>A0A0N8KKV0_9GAMM</name>
<feature type="compositionally biased region" description="Basic and acidic residues" evidence="1">
    <location>
        <begin position="267"/>
        <end position="276"/>
    </location>
</feature>
<comment type="caution">
    <text evidence="4">The sequence shown here is derived from an EMBL/GenBank/DDBJ whole genome shotgun (WGS) entry which is preliminary data.</text>
</comment>
<sequence>MRSRFIYALPSLVLASAAIGLAIYGLLSTQNAEQSSLTEAAKLVEDSESRESELKSSYVIATRTLNAGDTLDPESVSTIETAAVIETAVSASNLSYDQPLERQFKAGEILTTDFFEPATRLQPLVTEGKRALALDLTPLTSVGGLVLPGDYLDIYGSFRGVADDEAVTVEILSQVEVLAVQGSTDPAEEQSNDNQRRNQTLVLSVPRDDVARILLAASESRLSFVASASDMADEPQLKEEIHRLAFLNDIRPIREQPEEDPQAMAGEQKEQSETPEGRQIQIFEGSTTRSVYVQ</sequence>
<dbReference type="OrthoDB" id="2037472at2"/>
<dbReference type="NCBIfam" id="TIGR03177">
    <property type="entry name" value="pilus_cpaB"/>
    <property type="match status" value="1"/>
</dbReference>